<accession>A0A8H7YPT8</accession>
<feature type="domain" description="Major facilitator superfamily (MFS) profile" evidence="7">
    <location>
        <begin position="134"/>
        <end position="564"/>
    </location>
</feature>
<dbReference type="InterPro" id="IPR011701">
    <property type="entry name" value="MFS"/>
</dbReference>
<feature type="compositionally biased region" description="Low complexity" evidence="5">
    <location>
        <begin position="50"/>
        <end position="63"/>
    </location>
</feature>
<evidence type="ECO:0000256" key="1">
    <source>
        <dbReference type="ARBA" id="ARBA00004141"/>
    </source>
</evidence>
<dbReference type="Gene3D" id="1.20.1250.20">
    <property type="entry name" value="MFS general substrate transporter like domains"/>
    <property type="match status" value="1"/>
</dbReference>
<dbReference type="AlphaFoldDB" id="A0A8H7YPT8"/>
<feature type="compositionally biased region" description="Polar residues" evidence="5">
    <location>
        <begin position="594"/>
        <end position="606"/>
    </location>
</feature>
<protein>
    <submittedName>
        <fullName evidence="8">Multidrug transporter</fullName>
    </submittedName>
</protein>
<gene>
    <name evidence="8" type="ORF">I7I52_05755</name>
</gene>
<dbReference type="FunFam" id="1.20.1250.20:FF:000088">
    <property type="entry name" value="MFS multidrug transporter, putative"/>
    <property type="match status" value="1"/>
</dbReference>
<feature type="transmembrane region" description="Helical" evidence="6">
    <location>
        <begin position="469"/>
        <end position="490"/>
    </location>
</feature>
<feature type="transmembrane region" description="Helical" evidence="6">
    <location>
        <begin position="258"/>
        <end position="283"/>
    </location>
</feature>
<dbReference type="PANTHER" id="PTHR23502:SF3">
    <property type="entry name" value="MAJOR FACILITATOR SUPERFAMILY (MFS) PROFILE DOMAIN-CONTAINING PROTEIN-RELATED"/>
    <property type="match status" value="1"/>
</dbReference>
<dbReference type="VEuPathDB" id="FungiDB:I7I52_05755"/>
<feature type="compositionally biased region" description="Pro residues" evidence="5">
    <location>
        <begin position="83"/>
        <end position="95"/>
    </location>
</feature>
<feature type="region of interest" description="Disordered" evidence="5">
    <location>
        <begin position="1"/>
        <end position="33"/>
    </location>
</feature>
<feature type="compositionally biased region" description="Basic and acidic residues" evidence="5">
    <location>
        <begin position="584"/>
        <end position="593"/>
    </location>
</feature>
<feature type="region of interest" description="Disordered" evidence="5">
    <location>
        <begin position="47"/>
        <end position="102"/>
    </location>
</feature>
<keyword evidence="4 6" id="KW-0472">Membrane</keyword>
<dbReference type="SUPFAM" id="SSF103473">
    <property type="entry name" value="MFS general substrate transporter"/>
    <property type="match status" value="1"/>
</dbReference>
<feature type="region of interest" description="Disordered" evidence="5">
    <location>
        <begin position="584"/>
        <end position="606"/>
    </location>
</feature>
<proteinExistence type="predicted"/>
<dbReference type="GO" id="GO:0005886">
    <property type="term" value="C:plasma membrane"/>
    <property type="evidence" value="ECO:0007669"/>
    <property type="project" value="TreeGrafter"/>
</dbReference>
<feature type="transmembrane region" description="Helical" evidence="6">
    <location>
        <begin position="225"/>
        <end position="246"/>
    </location>
</feature>
<name>A0A8H7YPT8_AJECA</name>
<dbReference type="Proteomes" id="UP000670092">
    <property type="component" value="Unassembled WGS sequence"/>
</dbReference>
<dbReference type="InterPro" id="IPR036259">
    <property type="entry name" value="MFS_trans_sf"/>
</dbReference>
<keyword evidence="3 6" id="KW-1133">Transmembrane helix</keyword>
<evidence type="ECO:0000256" key="3">
    <source>
        <dbReference type="ARBA" id="ARBA00022989"/>
    </source>
</evidence>
<evidence type="ECO:0000313" key="8">
    <source>
        <dbReference type="EMBL" id="KAG5295477.1"/>
    </source>
</evidence>
<feature type="compositionally biased region" description="Polar residues" evidence="5">
    <location>
        <begin position="1"/>
        <end position="11"/>
    </location>
</feature>
<evidence type="ECO:0000256" key="2">
    <source>
        <dbReference type="ARBA" id="ARBA00022692"/>
    </source>
</evidence>
<keyword evidence="2 6" id="KW-0812">Transmembrane</keyword>
<feature type="transmembrane region" description="Helical" evidence="6">
    <location>
        <begin position="394"/>
        <end position="420"/>
    </location>
</feature>
<feature type="transmembrane region" description="Helical" evidence="6">
    <location>
        <begin position="441"/>
        <end position="463"/>
    </location>
</feature>
<feature type="transmembrane region" description="Helical" evidence="6">
    <location>
        <begin position="363"/>
        <end position="382"/>
    </location>
</feature>
<feature type="transmembrane region" description="Helical" evidence="6">
    <location>
        <begin position="502"/>
        <end position="524"/>
    </location>
</feature>
<sequence length="621" mass="69487">MTASDPVSQVGAQEEPTRSRSRQKSYPRSIPRFQASLRDRLPFSAKSDVLRSSSLASESRPLSGEYHNPKHNGHRKSFSSQPPQSPQSPQSPPITPTTSTAPVQGAVEKKVLLVESDCYDKLGFSFPRWKKWTILSVVFFVQLSMNFNTSIYSNAITPLALHFSISEQAARVGQMIFLVAYAFGSELWAPWSEELGRYPVMQLSLSLVNLWQIPCALAQNYHTIVIGRFFGGLSSAGGSVTLGMIADMWEPDDQQFAVAFIVLSSVAGSVIAPIVGGFMEFYLDWRWNFWGQLIFGAATQLAHLLFVPETRTTILLDREAKRRRRAGETNIYGPSEIDGAGITMRDVAIIWARPFSMFVREPIVFCLSLLSGFSDALIFTFLDSYDFVYAQWGFSLIQIGLAFIPILIGYFIGYISFLPVMIKHRKIHRRNPNTLEPESRLWWLLFTAPLETIGLFGFAWTSLGPPQVHWIAPMIFSLLIAVANYCIYMATIDYMVASYGPYSASATGGNALARDFLAGIAAMYSTPLYESIGNKYQLEWPSTILAIVSFIVTVPIYVFYWKGPIIREKSKFAKTLATDRKARNIRQMGEKNRSNMGQTSESQLSQSSGLIYGVNSKHGIH</sequence>
<evidence type="ECO:0000313" key="9">
    <source>
        <dbReference type="Proteomes" id="UP000670092"/>
    </source>
</evidence>
<comment type="caution">
    <text evidence="8">The sequence shown here is derived from an EMBL/GenBank/DDBJ whole genome shotgun (WGS) entry which is preliminary data.</text>
</comment>
<reference evidence="8 9" key="1">
    <citation type="submission" date="2021-01" db="EMBL/GenBank/DDBJ databases">
        <title>Chromosome-level genome assembly of a human fungal pathogen reveals clustering of transcriptionally co-regulated genes.</title>
        <authorList>
            <person name="Voorhies M."/>
            <person name="Cohen S."/>
            <person name="Shea T.P."/>
            <person name="Petrus S."/>
            <person name="Munoz J.F."/>
            <person name="Poplawski S."/>
            <person name="Goldman W.E."/>
            <person name="Michael T."/>
            <person name="Cuomo C.A."/>
            <person name="Sil A."/>
            <person name="Beyhan S."/>
        </authorList>
    </citation>
    <scope>NUCLEOTIDE SEQUENCE [LARGE SCALE GENOMIC DNA]</scope>
    <source>
        <strain evidence="8 9">G184AR</strain>
    </source>
</reference>
<dbReference type="PANTHER" id="PTHR23502">
    <property type="entry name" value="MAJOR FACILITATOR SUPERFAMILY"/>
    <property type="match status" value="1"/>
</dbReference>
<dbReference type="PROSITE" id="PS50850">
    <property type="entry name" value="MFS"/>
    <property type="match status" value="1"/>
</dbReference>
<organism evidence="8 9">
    <name type="scientific">Ajellomyces capsulatus</name>
    <name type="common">Darling's disease fungus</name>
    <name type="synonym">Histoplasma capsulatum</name>
    <dbReference type="NCBI Taxonomy" id="5037"/>
    <lineage>
        <taxon>Eukaryota</taxon>
        <taxon>Fungi</taxon>
        <taxon>Dikarya</taxon>
        <taxon>Ascomycota</taxon>
        <taxon>Pezizomycotina</taxon>
        <taxon>Eurotiomycetes</taxon>
        <taxon>Eurotiomycetidae</taxon>
        <taxon>Onygenales</taxon>
        <taxon>Ajellomycetaceae</taxon>
        <taxon>Histoplasma</taxon>
    </lineage>
</organism>
<dbReference type="OrthoDB" id="5376138at2759"/>
<dbReference type="InterPro" id="IPR020846">
    <property type="entry name" value="MFS_dom"/>
</dbReference>
<dbReference type="EMBL" id="JAEVHI010000003">
    <property type="protein sequence ID" value="KAG5295477.1"/>
    <property type="molecule type" value="Genomic_DNA"/>
</dbReference>
<feature type="transmembrane region" description="Helical" evidence="6">
    <location>
        <begin position="544"/>
        <end position="561"/>
    </location>
</feature>
<evidence type="ECO:0000259" key="7">
    <source>
        <dbReference type="PROSITE" id="PS50850"/>
    </source>
</evidence>
<dbReference type="Pfam" id="PF07690">
    <property type="entry name" value="MFS_1"/>
    <property type="match status" value="1"/>
</dbReference>
<evidence type="ECO:0000256" key="4">
    <source>
        <dbReference type="ARBA" id="ARBA00023136"/>
    </source>
</evidence>
<comment type="subcellular location">
    <subcellularLocation>
        <location evidence="1">Membrane</location>
        <topology evidence="1">Multi-pass membrane protein</topology>
    </subcellularLocation>
</comment>
<dbReference type="GO" id="GO:0022857">
    <property type="term" value="F:transmembrane transporter activity"/>
    <property type="evidence" value="ECO:0007669"/>
    <property type="project" value="InterPro"/>
</dbReference>
<evidence type="ECO:0000256" key="6">
    <source>
        <dbReference type="SAM" id="Phobius"/>
    </source>
</evidence>
<evidence type="ECO:0000256" key="5">
    <source>
        <dbReference type="SAM" id="MobiDB-lite"/>
    </source>
</evidence>